<organism evidence="5 6">
    <name type="scientific">Actinomadura verrucosospora</name>
    <dbReference type="NCBI Taxonomy" id="46165"/>
    <lineage>
        <taxon>Bacteria</taxon>
        <taxon>Bacillati</taxon>
        <taxon>Actinomycetota</taxon>
        <taxon>Actinomycetes</taxon>
        <taxon>Streptosporangiales</taxon>
        <taxon>Thermomonosporaceae</taxon>
        <taxon>Actinomadura</taxon>
    </lineage>
</organism>
<evidence type="ECO:0000259" key="4">
    <source>
        <dbReference type="PROSITE" id="PS51462"/>
    </source>
</evidence>
<dbReference type="PROSITE" id="PS00893">
    <property type="entry name" value="NUDIX_BOX"/>
    <property type="match status" value="1"/>
</dbReference>
<sequence length="155" mass="17069">MAWTEPAAWFEQLPACYLATGMLLTDPRGRVLLVKTHYRPDWGLPGGVAEDNEPPHLACAREIYEELGLDRPAGPLLAVDFVAADGDRLRPMLYLIFDGGTLDDPAITMQEDEIADFDLFPDSAASLMTTATSHRLPRALTARRTGRVTYLAHSS</sequence>
<dbReference type="PANTHER" id="PTHR43046">
    <property type="entry name" value="GDP-MANNOSE MANNOSYL HYDROLASE"/>
    <property type="match status" value="1"/>
</dbReference>
<name>A0A7D3W5X0_ACTVE</name>
<dbReference type="EMBL" id="CP053892">
    <property type="protein sequence ID" value="QKG27172.1"/>
    <property type="molecule type" value="Genomic_DNA"/>
</dbReference>
<reference evidence="5 6" key="1">
    <citation type="submission" date="2020-05" db="EMBL/GenBank/DDBJ databases">
        <title>Actinomadura verrucosospora NRRL-B18236 (PFL_A860) Genome sequencing and assembly.</title>
        <authorList>
            <person name="Samborskyy M."/>
        </authorList>
    </citation>
    <scope>NUCLEOTIDE SEQUENCE [LARGE SCALE GENOMIC DNA]</scope>
    <source>
        <strain evidence="5 6">NRRL:B18236</strain>
    </source>
</reference>
<protein>
    <submittedName>
        <fullName evidence="5">NUDIX hydrolase</fullName>
    </submittedName>
</protein>
<dbReference type="Proteomes" id="UP000501240">
    <property type="component" value="Chromosome"/>
</dbReference>
<gene>
    <name evidence="5" type="ORF">ACTIVE_8825</name>
</gene>
<accession>A0A7D3W5X0</accession>
<evidence type="ECO:0000256" key="2">
    <source>
        <dbReference type="ARBA" id="ARBA00022801"/>
    </source>
</evidence>
<dbReference type="InterPro" id="IPR020084">
    <property type="entry name" value="NUDIX_hydrolase_CS"/>
</dbReference>
<evidence type="ECO:0000256" key="1">
    <source>
        <dbReference type="ARBA" id="ARBA00001946"/>
    </source>
</evidence>
<dbReference type="InterPro" id="IPR000086">
    <property type="entry name" value="NUDIX_hydrolase_dom"/>
</dbReference>
<dbReference type="Gene3D" id="3.90.79.10">
    <property type="entry name" value="Nucleoside Triphosphate Pyrophosphohydrolase"/>
    <property type="match status" value="1"/>
</dbReference>
<evidence type="ECO:0000256" key="3">
    <source>
        <dbReference type="ARBA" id="ARBA00022842"/>
    </source>
</evidence>
<dbReference type="PANTHER" id="PTHR43046:SF12">
    <property type="entry name" value="GDP-MANNOSE MANNOSYL HYDROLASE"/>
    <property type="match status" value="1"/>
</dbReference>
<comment type="cofactor">
    <cofactor evidence="1">
        <name>Mg(2+)</name>
        <dbReference type="ChEBI" id="CHEBI:18420"/>
    </cofactor>
</comment>
<proteinExistence type="predicted"/>
<dbReference type="CDD" id="cd18876">
    <property type="entry name" value="NUDIX_Hydrolase"/>
    <property type="match status" value="1"/>
</dbReference>
<keyword evidence="2 5" id="KW-0378">Hydrolase</keyword>
<dbReference type="InterPro" id="IPR015797">
    <property type="entry name" value="NUDIX_hydrolase-like_dom_sf"/>
</dbReference>
<dbReference type="GO" id="GO:0016787">
    <property type="term" value="F:hydrolase activity"/>
    <property type="evidence" value="ECO:0007669"/>
    <property type="project" value="UniProtKB-KW"/>
</dbReference>
<keyword evidence="3" id="KW-0460">Magnesium</keyword>
<dbReference type="RefSeq" id="WP_246342559.1">
    <property type="nucleotide sequence ID" value="NZ_CP053892.1"/>
</dbReference>
<dbReference type="PROSITE" id="PS51462">
    <property type="entry name" value="NUDIX"/>
    <property type="match status" value="1"/>
</dbReference>
<evidence type="ECO:0000313" key="6">
    <source>
        <dbReference type="Proteomes" id="UP000501240"/>
    </source>
</evidence>
<evidence type="ECO:0000313" key="5">
    <source>
        <dbReference type="EMBL" id="QKG27172.1"/>
    </source>
</evidence>
<dbReference type="AlphaFoldDB" id="A0A7D3W5X0"/>
<keyword evidence="6" id="KW-1185">Reference proteome</keyword>
<feature type="domain" description="Nudix hydrolase" evidence="4">
    <location>
        <begin position="15"/>
        <end position="142"/>
    </location>
</feature>
<dbReference type="SUPFAM" id="SSF55811">
    <property type="entry name" value="Nudix"/>
    <property type="match status" value="1"/>
</dbReference>
<dbReference type="Pfam" id="PF00293">
    <property type="entry name" value="NUDIX"/>
    <property type="match status" value="1"/>
</dbReference>